<dbReference type="Pfam" id="PF00691">
    <property type="entry name" value="OmpA"/>
    <property type="match status" value="1"/>
</dbReference>
<dbReference type="InterPro" id="IPR006665">
    <property type="entry name" value="OmpA-like"/>
</dbReference>
<keyword evidence="5" id="KW-0282">Flagellum</keyword>
<feature type="signal peptide" evidence="3">
    <location>
        <begin position="1"/>
        <end position="27"/>
    </location>
</feature>
<evidence type="ECO:0000256" key="3">
    <source>
        <dbReference type="SAM" id="SignalP"/>
    </source>
</evidence>
<dbReference type="GO" id="GO:0016020">
    <property type="term" value="C:membrane"/>
    <property type="evidence" value="ECO:0007669"/>
    <property type="project" value="UniProtKB-UniRule"/>
</dbReference>
<dbReference type="RefSeq" id="WP_139598916.1">
    <property type="nucleotide sequence ID" value="NZ_VDDC01000022.1"/>
</dbReference>
<proteinExistence type="predicted"/>
<keyword evidence="6" id="KW-1185">Reference proteome</keyword>
<dbReference type="PROSITE" id="PS51123">
    <property type="entry name" value="OMPA_2"/>
    <property type="match status" value="1"/>
</dbReference>
<keyword evidence="3" id="KW-0732">Signal</keyword>
<feature type="compositionally biased region" description="Low complexity" evidence="2">
    <location>
        <begin position="271"/>
        <end position="300"/>
    </location>
</feature>
<gene>
    <name evidence="5" type="ORF">FHD67_12945</name>
</gene>
<feature type="domain" description="OmpA-like" evidence="4">
    <location>
        <begin position="508"/>
        <end position="628"/>
    </location>
</feature>
<dbReference type="PANTHER" id="PTHR30329">
    <property type="entry name" value="STATOR ELEMENT OF FLAGELLAR MOTOR COMPLEX"/>
    <property type="match status" value="1"/>
</dbReference>
<name>A0A5C4R4J0_9RHOB</name>
<feature type="chain" id="PRO_5022776702" evidence="3">
    <location>
        <begin position="28"/>
        <end position="635"/>
    </location>
</feature>
<evidence type="ECO:0000313" key="5">
    <source>
        <dbReference type="EMBL" id="TNH38842.1"/>
    </source>
</evidence>
<feature type="region of interest" description="Disordered" evidence="2">
    <location>
        <begin position="114"/>
        <end position="342"/>
    </location>
</feature>
<dbReference type="PANTHER" id="PTHR30329:SF21">
    <property type="entry name" value="LIPOPROTEIN YIAD-RELATED"/>
    <property type="match status" value="1"/>
</dbReference>
<dbReference type="Gene3D" id="3.30.1330.60">
    <property type="entry name" value="OmpA-like domain"/>
    <property type="match status" value="1"/>
</dbReference>
<dbReference type="Proteomes" id="UP000304880">
    <property type="component" value="Unassembled WGS sequence"/>
</dbReference>
<feature type="compositionally biased region" description="Polar residues" evidence="2">
    <location>
        <begin position="317"/>
        <end position="335"/>
    </location>
</feature>
<keyword evidence="1" id="KW-0472">Membrane</keyword>
<comment type="caution">
    <text evidence="5">The sequence shown here is derived from an EMBL/GenBank/DDBJ whole genome shotgun (WGS) entry which is preliminary data.</text>
</comment>
<feature type="region of interest" description="Disordered" evidence="2">
    <location>
        <begin position="63"/>
        <end position="102"/>
    </location>
</feature>
<dbReference type="CDD" id="cd07185">
    <property type="entry name" value="OmpA_C-like"/>
    <property type="match status" value="1"/>
</dbReference>
<evidence type="ECO:0000256" key="2">
    <source>
        <dbReference type="SAM" id="MobiDB-lite"/>
    </source>
</evidence>
<evidence type="ECO:0000313" key="6">
    <source>
        <dbReference type="Proteomes" id="UP000304880"/>
    </source>
</evidence>
<evidence type="ECO:0000259" key="4">
    <source>
        <dbReference type="PROSITE" id="PS51123"/>
    </source>
</evidence>
<dbReference type="InterPro" id="IPR050330">
    <property type="entry name" value="Bact_OuterMem_StrucFunc"/>
</dbReference>
<feature type="compositionally biased region" description="Low complexity" evidence="2">
    <location>
        <begin position="128"/>
        <end position="141"/>
    </location>
</feature>
<evidence type="ECO:0000256" key="1">
    <source>
        <dbReference type="PROSITE-ProRule" id="PRU00473"/>
    </source>
</evidence>
<keyword evidence="5" id="KW-0969">Cilium</keyword>
<feature type="compositionally biased region" description="Low complexity" evidence="2">
    <location>
        <begin position="63"/>
        <end position="75"/>
    </location>
</feature>
<dbReference type="EMBL" id="VDDC01000022">
    <property type="protein sequence ID" value="TNH38842.1"/>
    <property type="molecule type" value="Genomic_DNA"/>
</dbReference>
<dbReference type="AlphaFoldDB" id="A0A5C4R4J0"/>
<organism evidence="5 6">
    <name type="scientific">Paracoccus haeundaensis</name>
    <dbReference type="NCBI Taxonomy" id="225362"/>
    <lineage>
        <taxon>Bacteria</taxon>
        <taxon>Pseudomonadati</taxon>
        <taxon>Pseudomonadota</taxon>
        <taxon>Alphaproteobacteria</taxon>
        <taxon>Rhodobacterales</taxon>
        <taxon>Paracoccaceae</taxon>
        <taxon>Paracoccus</taxon>
    </lineage>
</organism>
<dbReference type="SUPFAM" id="SSF103088">
    <property type="entry name" value="OmpA-like"/>
    <property type="match status" value="1"/>
</dbReference>
<keyword evidence="5" id="KW-0966">Cell projection</keyword>
<accession>A0A5C4R4J0</accession>
<feature type="compositionally biased region" description="Low complexity" evidence="2">
    <location>
        <begin position="233"/>
        <end position="243"/>
    </location>
</feature>
<dbReference type="InterPro" id="IPR036737">
    <property type="entry name" value="OmpA-like_sf"/>
</dbReference>
<sequence>MRRIFQNSTAIAACLSLLAPHMVAAQAAVDGSSQVVSPSGEVVPQTDAAAAPSPEASAVDSDAAAAAETGPDASAVPVEAEMTTPEADAGATSEAAPDVTAEPDAAKNDAALDEAMAAEQESAEAEANEATAETLETAPVEGADAAEVSPGADASSAETDVTTPGVDALPEADVEATPDTNITDPEAALDDAIAADKESAETEATGMAPEAETTPAGTEDLTDVLEPTEGSTAPANPAAPLPLGTEEPSTVGADGQSEAQTDANASGADNPMTTADAPEAAAQTAEAPTAAALDDSATAEVTEEEVTEENSRSSSEDFATTMQQATSADGNQEQSSDNDDDNDLANAILLGLGGVVVGAMLSNNRQVALSTPDRIVVTRSDGTQQLIKDDIALLRQPGSTVATENFGDGSSRTIVTRSDGSRIVTIRDADLRILRRTLISADGEQTMLLDDTSVVEPVDVASLPSPAPTFDGSAADLDETALREALMARLAVDRRFSLSQIRDISEVRSLVTSVDVNGVTFQTDSAAIDADQARKLTALGNVICEAIADNPNEIFLVEGHTDTVGDPAANLALSDRRAESVALALSEYFQVPPENMVIQGYGEQFPRIQQEGDVRENRRASVRRITDLLQTAATE</sequence>
<reference evidence="5 6" key="1">
    <citation type="submission" date="2019-06" db="EMBL/GenBank/DDBJ databases">
        <authorList>
            <person name="Li J."/>
        </authorList>
    </citation>
    <scope>NUCLEOTIDE SEQUENCE [LARGE SCALE GENOMIC DNA]</scope>
    <source>
        <strain evidence="5 6">CGMCC 1.8012</strain>
    </source>
</reference>
<protein>
    <submittedName>
        <fullName evidence="5">Flagellar motor protein MotB</fullName>
    </submittedName>
</protein>